<dbReference type="EMBL" id="RIAR02000001">
    <property type="protein sequence ID" value="NSL85393.1"/>
    <property type="molecule type" value="Genomic_DNA"/>
</dbReference>
<gene>
    <name evidence="1" type="ORF">ECE50_001020</name>
</gene>
<proteinExistence type="predicted"/>
<accession>A0A3S1D579</accession>
<comment type="caution">
    <text evidence="1">The sequence shown here is derived from an EMBL/GenBank/DDBJ whole genome shotgun (WGS) entry which is preliminary data.</text>
</comment>
<dbReference type="AlphaFoldDB" id="A0A3S1D579"/>
<dbReference type="Proteomes" id="UP000281028">
    <property type="component" value="Unassembled WGS sequence"/>
</dbReference>
<name>A0A3S1D579_9BACT</name>
<reference evidence="1" key="1">
    <citation type="submission" date="2020-05" db="EMBL/GenBank/DDBJ databases">
        <title>Chitinophaga laudate sp. nov., isolated from a tropical peat swamp.</title>
        <authorList>
            <person name="Goh C.B.S."/>
            <person name="Lee M.S."/>
            <person name="Parimannan S."/>
            <person name="Pasbakhsh P."/>
            <person name="Yule C.M."/>
            <person name="Rajandas H."/>
            <person name="Loke S."/>
            <person name="Croft L."/>
            <person name="Tan J.B.L."/>
        </authorList>
    </citation>
    <scope>NUCLEOTIDE SEQUENCE</scope>
    <source>
        <strain evidence="1">Mgbs1</strain>
    </source>
</reference>
<protein>
    <submittedName>
        <fullName evidence="1">Uncharacterized protein</fullName>
    </submittedName>
</protein>
<keyword evidence="2" id="KW-1185">Reference proteome</keyword>
<organism evidence="1 2">
    <name type="scientific">Chitinophaga solisilvae</name>
    <dbReference type="NCBI Taxonomy" id="1233460"/>
    <lineage>
        <taxon>Bacteria</taxon>
        <taxon>Pseudomonadati</taxon>
        <taxon>Bacteroidota</taxon>
        <taxon>Chitinophagia</taxon>
        <taxon>Chitinophagales</taxon>
        <taxon>Chitinophagaceae</taxon>
        <taxon>Chitinophaga</taxon>
    </lineage>
</organism>
<evidence type="ECO:0000313" key="1">
    <source>
        <dbReference type="EMBL" id="NSL85393.1"/>
    </source>
</evidence>
<dbReference type="OrthoDB" id="1056332at2"/>
<evidence type="ECO:0000313" key="2">
    <source>
        <dbReference type="Proteomes" id="UP000281028"/>
    </source>
</evidence>
<sequence length="743" mass="83613">MNTTLKAALRQQAIFIPVTASANKTLSPTTGLLVANIAKMGFGVTETLLHALNSTTPAYHRQILQLLREVMGIDKNWTPLVKEWNIPTGESVTDHLTTWFANVLQNRKAGPALHCGHIIPLNTFPLERYNGCPFCGTPFQAGEIEYYQQNSKVRVLDLWTEANADAFLRDLLTSKTALDATQTDTLQLLLEARPLPQVNITMKETQITVISFLVSKDKAADAQALFTTPTDILRYLWYKHTGFLQIVAPKTIIKRQLRNNQHLAFRKQPDQQSKTAMAASLKLKYGRREALTAARWLNELTMDTAAMCENMHAKRNMWVRFIRALRLAEFSHRKGFEKLHTLLDKFYNEDYVVMQGRIDHFKLRHDAASTFYLLQQRPGLFARSLFANMLWFGPEPTLQAFTQIADKLPVRLLLTLQMYAAYYFNRHNMRSVKPLGGTSKRIPANSLLSLYTDKDLQAMQDAVTDIYLHVMQQRFAAAPVTARTMYIDPALFYIPLAIGDRSEQIQDLPSALMGTRFKVDGDTVRLFMQWGKGLPAQHLDMDLSCRVSFGNRMEICSYMYLTTTGCKHSGDIRSIPHMTGAAEYIELNIPELAAAGAHYVSFTCNAYSAGALVPELVVGWMNSRYPMKISKNSGVAYDPSCVQHQVRITRGLTKGLLFGVLDVKAGEIIWLEMPFDGQIIQQLDQNNISALLNKLESKMNIGQLLQLKAAAQQLEIVNDPGADEAYTAQWAMNTAAVTQLFAG</sequence>